<reference evidence="5 6" key="1">
    <citation type="submission" date="2018-02" db="EMBL/GenBank/DDBJ databases">
        <title>The genomes of Aspergillus section Nigri reveals drivers in fungal speciation.</title>
        <authorList>
            <consortium name="DOE Joint Genome Institute"/>
            <person name="Vesth T.C."/>
            <person name="Nybo J."/>
            <person name="Theobald S."/>
            <person name="Brandl J."/>
            <person name="Frisvad J.C."/>
            <person name="Nielsen K.F."/>
            <person name="Lyhne E.K."/>
            <person name="Kogle M.E."/>
            <person name="Kuo A."/>
            <person name="Riley R."/>
            <person name="Clum A."/>
            <person name="Nolan M."/>
            <person name="Lipzen A."/>
            <person name="Salamov A."/>
            <person name="Henrissat B."/>
            <person name="Wiebenga A."/>
            <person name="De vries R.P."/>
            <person name="Grigoriev I.V."/>
            <person name="Mortensen U.H."/>
            <person name="Andersen M.R."/>
            <person name="Baker S.E."/>
        </authorList>
    </citation>
    <scope>NUCLEOTIDE SEQUENCE [LARGE SCALE GENOMIC DNA]</scope>
    <source>
        <strain evidence="5 6">CBS 101889</strain>
    </source>
</reference>
<protein>
    <submittedName>
        <fullName evidence="5">Zn-dependent exopeptidase</fullName>
    </submittedName>
</protein>
<dbReference type="Proteomes" id="UP000248961">
    <property type="component" value="Unassembled WGS sequence"/>
</dbReference>
<dbReference type="PROSITE" id="PS00759">
    <property type="entry name" value="ARGE_DAPE_CPG2_2"/>
    <property type="match status" value="1"/>
</dbReference>
<dbReference type="STRING" id="1450537.A0A395HIN4"/>
<dbReference type="EMBL" id="KZ824324">
    <property type="protein sequence ID" value="RAL07781.1"/>
    <property type="molecule type" value="Genomic_DNA"/>
</dbReference>
<dbReference type="VEuPathDB" id="FungiDB:BO97DRAFT_418222"/>
<gene>
    <name evidence="5" type="ORF">BO97DRAFT_418222</name>
</gene>
<dbReference type="Gene3D" id="3.40.630.10">
    <property type="entry name" value="Zn peptidases"/>
    <property type="match status" value="2"/>
</dbReference>
<dbReference type="GO" id="GO:0006508">
    <property type="term" value="P:proteolysis"/>
    <property type="evidence" value="ECO:0007669"/>
    <property type="project" value="UniProtKB-KW"/>
</dbReference>
<dbReference type="RefSeq" id="XP_025546935.1">
    <property type="nucleotide sequence ID" value="XM_025696512.1"/>
</dbReference>
<comment type="similarity">
    <text evidence="1">Belongs to the peptidase M20A family.</text>
</comment>
<sequence length="406" mass="45778">MRLLRVDKLADAEFIDKRLATAISHQSISSEANKRPDVVKMEKFLEVELGSKFGAEVQPYCTGKQKKKQPTDPDLDLPPILVAWYPPRNSASNDKKPLLIYGHYDVQPELTGPNGERLYGRGSTDDKGPVLGWLNALEAHKSAGVEISVNLIFCFEGMEESSSEGFTAFLENMAMISLKTWTEVEQLTGKEKALYKKICFKLKDFTDAIGDTKVPLYQDPIDIMMHRWRYPSLSIHGINGADASDDPGTAIPNKVTGAFSIRTVPNMDSKTVNDTVTNIGVFPEHVPFWRANYEEPNFAAAAKATNELYKTDPDYSREGLQSLLDKKSLLLLPMGAADDGPHGPNEKIDRRNDIEGTKLFGAYWHFFAGRILRRYRRTPFSRRNYCPTQQPAREWGIDEVQLKLSW</sequence>
<dbReference type="AlphaFoldDB" id="A0A395HIN4"/>
<dbReference type="GO" id="GO:0046872">
    <property type="term" value="F:metal ion binding"/>
    <property type="evidence" value="ECO:0007669"/>
    <property type="project" value="UniProtKB-KW"/>
</dbReference>
<dbReference type="InterPro" id="IPR001261">
    <property type="entry name" value="ArgE/DapE_CS"/>
</dbReference>
<dbReference type="GeneID" id="37200801"/>
<dbReference type="InterPro" id="IPR051458">
    <property type="entry name" value="Cyt/Met_Dipeptidase"/>
</dbReference>
<dbReference type="SUPFAM" id="SSF53187">
    <property type="entry name" value="Zn-dependent exopeptidases"/>
    <property type="match status" value="1"/>
</dbReference>
<dbReference type="PANTHER" id="PTHR43270">
    <property type="entry name" value="BETA-ALA-HIS DIPEPTIDASE"/>
    <property type="match status" value="1"/>
</dbReference>
<evidence type="ECO:0000256" key="1">
    <source>
        <dbReference type="ARBA" id="ARBA00006247"/>
    </source>
</evidence>
<dbReference type="OrthoDB" id="7832001at2759"/>
<dbReference type="PANTHER" id="PTHR43270:SF4">
    <property type="entry name" value="CARNOSINE DIPEPTIDASE 2, ISOFORM A"/>
    <property type="match status" value="1"/>
</dbReference>
<dbReference type="Gene3D" id="3.30.70.360">
    <property type="match status" value="1"/>
</dbReference>
<keyword evidence="6" id="KW-1185">Reference proteome</keyword>
<keyword evidence="4" id="KW-0378">Hydrolase</keyword>
<evidence type="ECO:0000313" key="5">
    <source>
        <dbReference type="EMBL" id="RAL07781.1"/>
    </source>
</evidence>
<evidence type="ECO:0000256" key="3">
    <source>
        <dbReference type="ARBA" id="ARBA00022723"/>
    </source>
</evidence>
<proteinExistence type="inferred from homology"/>
<accession>A0A395HIN4</accession>
<keyword evidence="3" id="KW-0479">Metal-binding</keyword>
<evidence type="ECO:0000256" key="2">
    <source>
        <dbReference type="ARBA" id="ARBA00022670"/>
    </source>
</evidence>
<organism evidence="5 6">
    <name type="scientific">Aspergillus homomorphus (strain CBS 101889)</name>
    <dbReference type="NCBI Taxonomy" id="1450537"/>
    <lineage>
        <taxon>Eukaryota</taxon>
        <taxon>Fungi</taxon>
        <taxon>Dikarya</taxon>
        <taxon>Ascomycota</taxon>
        <taxon>Pezizomycotina</taxon>
        <taxon>Eurotiomycetes</taxon>
        <taxon>Eurotiomycetidae</taxon>
        <taxon>Eurotiales</taxon>
        <taxon>Aspergillaceae</taxon>
        <taxon>Aspergillus</taxon>
        <taxon>Aspergillus subgen. Circumdati</taxon>
    </lineage>
</organism>
<evidence type="ECO:0000256" key="4">
    <source>
        <dbReference type="ARBA" id="ARBA00022801"/>
    </source>
</evidence>
<dbReference type="Pfam" id="PF01546">
    <property type="entry name" value="Peptidase_M20"/>
    <property type="match status" value="1"/>
</dbReference>
<name>A0A395HIN4_ASPHC</name>
<dbReference type="InterPro" id="IPR002933">
    <property type="entry name" value="Peptidase_M20"/>
</dbReference>
<evidence type="ECO:0000313" key="6">
    <source>
        <dbReference type="Proteomes" id="UP000248961"/>
    </source>
</evidence>
<keyword evidence="2" id="KW-0645">Protease</keyword>
<dbReference type="GO" id="GO:0008233">
    <property type="term" value="F:peptidase activity"/>
    <property type="evidence" value="ECO:0007669"/>
    <property type="project" value="UniProtKB-KW"/>
</dbReference>